<dbReference type="Gene3D" id="3.40.50.720">
    <property type="entry name" value="NAD(P)-binding Rossmann-like Domain"/>
    <property type="match status" value="1"/>
</dbReference>
<evidence type="ECO:0000256" key="5">
    <source>
        <dbReference type="ARBA" id="ARBA00032024"/>
    </source>
</evidence>
<dbReference type="SUPFAM" id="SSF48179">
    <property type="entry name" value="6-phosphogluconate dehydrogenase C-terminal domain-like"/>
    <property type="match status" value="1"/>
</dbReference>
<keyword evidence="3" id="KW-0521">NADP</keyword>
<dbReference type="InterPro" id="IPR013752">
    <property type="entry name" value="KPA_reductase"/>
</dbReference>
<dbReference type="PANTHER" id="PTHR43765">
    <property type="entry name" value="2-DEHYDROPANTOATE 2-REDUCTASE-RELATED"/>
    <property type="match status" value="1"/>
</dbReference>
<evidence type="ECO:0000256" key="2">
    <source>
        <dbReference type="ARBA" id="ARBA00013014"/>
    </source>
</evidence>
<name>A0A7S3NM78_9STRA</name>
<dbReference type="Pfam" id="PF02558">
    <property type="entry name" value="ApbA"/>
    <property type="match status" value="1"/>
</dbReference>
<organism evidence="8">
    <name type="scientific">Aureoumbra lagunensis</name>
    <dbReference type="NCBI Taxonomy" id="44058"/>
    <lineage>
        <taxon>Eukaryota</taxon>
        <taxon>Sar</taxon>
        <taxon>Stramenopiles</taxon>
        <taxon>Ochrophyta</taxon>
        <taxon>Pelagophyceae</taxon>
        <taxon>Pelagomonadales</taxon>
        <taxon>Aureoumbra</taxon>
    </lineage>
</organism>
<feature type="domain" description="Ketopantoate reductase N-terminal" evidence="6">
    <location>
        <begin position="9"/>
        <end position="154"/>
    </location>
</feature>
<dbReference type="AlphaFoldDB" id="A0A7S3NM78"/>
<dbReference type="GO" id="GO:0015940">
    <property type="term" value="P:pantothenate biosynthetic process"/>
    <property type="evidence" value="ECO:0007669"/>
    <property type="project" value="InterPro"/>
</dbReference>
<dbReference type="SUPFAM" id="SSF51735">
    <property type="entry name" value="NAD(P)-binding Rossmann-fold domains"/>
    <property type="match status" value="1"/>
</dbReference>
<comment type="similarity">
    <text evidence="1">Belongs to the ketopantoate reductase family.</text>
</comment>
<evidence type="ECO:0000259" key="7">
    <source>
        <dbReference type="Pfam" id="PF08546"/>
    </source>
</evidence>
<dbReference type="InterPro" id="IPR008927">
    <property type="entry name" value="6-PGluconate_DH-like_C_sf"/>
</dbReference>
<evidence type="ECO:0000259" key="6">
    <source>
        <dbReference type="Pfam" id="PF02558"/>
    </source>
</evidence>
<evidence type="ECO:0000256" key="1">
    <source>
        <dbReference type="ARBA" id="ARBA00007870"/>
    </source>
</evidence>
<dbReference type="GO" id="GO:0005737">
    <property type="term" value="C:cytoplasm"/>
    <property type="evidence" value="ECO:0007669"/>
    <property type="project" value="TreeGrafter"/>
</dbReference>
<accession>A0A7S3NM78</accession>
<dbReference type="InterPro" id="IPR013328">
    <property type="entry name" value="6PGD_dom2"/>
</dbReference>
<dbReference type="InterPro" id="IPR050838">
    <property type="entry name" value="Ketopantoate_reductase"/>
</dbReference>
<dbReference type="InterPro" id="IPR013332">
    <property type="entry name" value="KPR_N"/>
</dbReference>
<dbReference type="InterPro" id="IPR003710">
    <property type="entry name" value="ApbA"/>
</dbReference>
<dbReference type="GO" id="GO:0008677">
    <property type="term" value="F:2-dehydropantoate 2-reductase activity"/>
    <property type="evidence" value="ECO:0007669"/>
    <property type="project" value="UniProtKB-EC"/>
</dbReference>
<dbReference type="EMBL" id="HBIJ01015673">
    <property type="protein sequence ID" value="CAE0369689.1"/>
    <property type="molecule type" value="Transcribed_RNA"/>
</dbReference>
<evidence type="ECO:0000256" key="4">
    <source>
        <dbReference type="ARBA" id="ARBA00023002"/>
    </source>
</evidence>
<dbReference type="InterPro" id="IPR036291">
    <property type="entry name" value="NAD(P)-bd_dom_sf"/>
</dbReference>
<keyword evidence="4" id="KW-0560">Oxidoreductase</keyword>
<proteinExistence type="inferred from homology"/>
<protein>
    <recommendedName>
        <fullName evidence="2">2-dehydropantoate 2-reductase</fullName>
        <ecNumber evidence="2">1.1.1.169</ecNumber>
    </recommendedName>
    <alternativeName>
        <fullName evidence="5">Ketopantoate reductase</fullName>
    </alternativeName>
</protein>
<sequence>MTPAPIYNIIGAGALGTMVAAKMAQAGIDIRLIVRDGSMKHAIAKQHRGGIVRIVVDDDEGIDVEVATSPKRNALSSDPSRYVLCTKAYDAKTGVSVCEPGARVITLCNGSLALRSALNGLNLELVRATTTHGCWEKSPFEIVHAGFGRIWISSDDAGGLEMAQHFKRAGLGAIPLSASEMDNRLWSKLAANCVLNPITALLACNNGNALPRAEPLARRVCTEIANLRFTSFTFDNTHVQTYANRLYEDVAECARENANNFSSMFQDLRHGRRTEIDFLNGWVASASAQANPPLSAPANLKLAMAIRNKSKFPAHPSYLLNDLLSDSLLADNDR</sequence>
<evidence type="ECO:0000313" key="8">
    <source>
        <dbReference type="EMBL" id="CAE0369689.1"/>
    </source>
</evidence>
<dbReference type="EC" id="1.1.1.169" evidence="2"/>
<dbReference type="PANTHER" id="PTHR43765:SF2">
    <property type="entry name" value="2-DEHYDROPANTOATE 2-REDUCTASE"/>
    <property type="match status" value="1"/>
</dbReference>
<gene>
    <name evidence="8" type="ORF">ALAG00032_LOCUS10453</name>
</gene>
<feature type="domain" description="Ketopantoate reductase C-terminal" evidence="7">
    <location>
        <begin position="182"/>
        <end position="307"/>
    </location>
</feature>
<dbReference type="GO" id="GO:0050661">
    <property type="term" value="F:NADP binding"/>
    <property type="evidence" value="ECO:0007669"/>
    <property type="project" value="TreeGrafter"/>
</dbReference>
<dbReference type="Gene3D" id="1.10.1040.10">
    <property type="entry name" value="N-(1-d-carboxylethyl)-l-norvaline Dehydrogenase, domain 2"/>
    <property type="match status" value="1"/>
</dbReference>
<dbReference type="NCBIfam" id="TIGR00745">
    <property type="entry name" value="apbA_panE"/>
    <property type="match status" value="1"/>
</dbReference>
<evidence type="ECO:0000256" key="3">
    <source>
        <dbReference type="ARBA" id="ARBA00022857"/>
    </source>
</evidence>
<reference evidence="8" key="1">
    <citation type="submission" date="2021-01" db="EMBL/GenBank/DDBJ databases">
        <authorList>
            <person name="Corre E."/>
            <person name="Pelletier E."/>
            <person name="Niang G."/>
            <person name="Scheremetjew M."/>
            <person name="Finn R."/>
            <person name="Kale V."/>
            <person name="Holt S."/>
            <person name="Cochrane G."/>
            <person name="Meng A."/>
            <person name="Brown T."/>
            <person name="Cohen L."/>
        </authorList>
    </citation>
    <scope>NUCLEOTIDE SEQUENCE</scope>
    <source>
        <strain evidence="8">CCMP1510</strain>
    </source>
</reference>
<dbReference type="Pfam" id="PF08546">
    <property type="entry name" value="ApbA_C"/>
    <property type="match status" value="1"/>
</dbReference>